<evidence type="ECO:0000313" key="9">
    <source>
        <dbReference type="EMBL" id="QMT00347.1"/>
    </source>
</evidence>
<evidence type="ECO:0000256" key="6">
    <source>
        <dbReference type="SAM" id="MobiDB-lite"/>
    </source>
</evidence>
<reference evidence="10" key="1">
    <citation type="submission" date="2020-07" db="EMBL/GenBank/DDBJ databases">
        <title>novel species isolated from the respiratory tract of Marmot.</title>
        <authorList>
            <person name="Zhang G."/>
        </authorList>
    </citation>
    <scope>NUCLEOTIDE SEQUENCE [LARGE SCALE GENOMIC DNA]</scope>
    <source>
        <strain evidence="10">686</strain>
    </source>
</reference>
<comment type="subcellular location">
    <subcellularLocation>
        <location evidence="1">Cell membrane</location>
        <topology evidence="1">Multi-pass membrane protein</topology>
    </subcellularLocation>
</comment>
<keyword evidence="2" id="KW-0813">Transport</keyword>
<dbReference type="SUPFAM" id="SSF103473">
    <property type="entry name" value="MFS general substrate transporter"/>
    <property type="match status" value="1"/>
</dbReference>
<evidence type="ECO:0000256" key="7">
    <source>
        <dbReference type="SAM" id="Phobius"/>
    </source>
</evidence>
<dbReference type="PANTHER" id="PTHR42718">
    <property type="entry name" value="MAJOR FACILITATOR SUPERFAMILY MULTIDRUG TRANSPORTER MFSC"/>
    <property type="match status" value="1"/>
</dbReference>
<name>A0A7D7R0N8_9ACTN</name>
<evidence type="ECO:0000256" key="4">
    <source>
        <dbReference type="ARBA" id="ARBA00022989"/>
    </source>
</evidence>
<dbReference type="PANTHER" id="PTHR42718:SF9">
    <property type="entry name" value="MAJOR FACILITATOR SUPERFAMILY MULTIDRUG TRANSPORTER MFSC"/>
    <property type="match status" value="1"/>
</dbReference>
<feature type="region of interest" description="Disordered" evidence="6">
    <location>
        <begin position="137"/>
        <end position="163"/>
    </location>
</feature>
<dbReference type="InterPro" id="IPR011701">
    <property type="entry name" value="MFS"/>
</dbReference>
<dbReference type="InterPro" id="IPR020846">
    <property type="entry name" value="MFS_dom"/>
</dbReference>
<feature type="domain" description="Major facilitator superfamily (MFS) profile" evidence="8">
    <location>
        <begin position="18"/>
        <end position="163"/>
    </location>
</feature>
<evidence type="ECO:0000256" key="2">
    <source>
        <dbReference type="ARBA" id="ARBA00022448"/>
    </source>
</evidence>
<accession>A0A7D7R0N8</accession>
<dbReference type="KEGG" id="gji:H1R19_15670"/>
<dbReference type="Gene3D" id="1.20.1720.10">
    <property type="entry name" value="Multidrug resistance protein D"/>
    <property type="match status" value="1"/>
</dbReference>
<dbReference type="Proteomes" id="UP000515663">
    <property type="component" value="Chromosome"/>
</dbReference>
<dbReference type="InterPro" id="IPR036259">
    <property type="entry name" value="MFS_trans_sf"/>
</dbReference>
<evidence type="ECO:0000313" key="10">
    <source>
        <dbReference type="Proteomes" id="UP000515663"/>
    </source>
</evidence>
<keyword evidence="4 7" id="KW-1133">Transmembrane helix</keyword>
<dbReference type="GO" id="GO:0005886">
    <property type="term" value="C:plasma membrane"/>
    <property type="evidence" value="ECO:0007669"/>
    <property type="project" value="UniProtKB-SubCell"/>
</dbReference>
<sequence length="163" mass="16964">MSTVGTPSPDATSRLGLVILAMTVGNAVILVSQTAVPLALPAIMDEFGVGSSSVQWVPTASLLPLAGLMVLGGRLGDLFGLRRVFTLGSIVFAAASLAAGLAPHSNSWWRRAPSKASAAPCCCPHRWRSCRRWPANGTRAGHSARSVVPRQSPVRSARSSAAH</sequence>
<keyword evidence="3 7" id="KW-0812">Transmembrane</keyword>
<proteinExistence type="predicted"/>
<keyword evidence="5 7" id="KW-0472">Membrane</keyword>
<evidence type="ECO:0000256" key="3">
    <source>
        <dbReference type="ARBA" id="ARBA00022692"/>
    </source>
</evidence>
<evidence type="ECO:0000256" key="5">
    <source>
        <dbReference type="ARBA" id="ARBA00023136"/>
    </source>
</evidence>
<feature type="compositionally biased region" description="Polar residues" evidence="6">
    <location>
        <begin position="153"/>
        <end position="163"/>
    </location>
</feature>
<gene>
    <name evidence="9" type="ORF">H1R19_15670</name>
</gene>
<organism evidence="9 10">
    <name type="scientific">Gordonia jinghuaiqii</name>
    <dbReference type="NCBI Taxonomy" id="2758710"/>
    <lineage>
        <taxon>Bacteria</taxon>
        <taxon>Bacillati</taxon>
        <taxon>Actinomycetota</taxon>
        <taxon>Actinomycetes</taxon>
        <taxon>Mycobacteriales</taxon>
        <taxon>Gordoniaceae</taxon>
        <taxon>Gordonia</taxon>
    </lineage>
</organism>
<feature type="transmembrane region" description="Helical" evidence="7">
    <location>
        <begin position="84"/>
        <end position="102"/>
    </location>
</feature>
<evidence type="ECO:0000256" key="1">
    <source>
        <dbReference type="ARBA" id="ARBA00004651"/>
    </source>
</evidence>
<feature type="transmembrane region" description="Helical" evidence="7">
    <location>
        <begin position="15"/>
        <end position="36"/>
    </location>
</feature>
<dbReference type="AlphaFoldDB" id="A0A7D7R0N8"/>
<protein>
    <submittedName>
        <fullName evidence="9">MFS transporter</fullName>
    </submittedName>
</protein>
<dbReference type="GO" id="GO:0022857">
    <property type="term" value="F:transmembrane transporter activity"/>
    <property type="evidence" value="ECO:0007669"/>
    <property type="project" value="InterPro"/>
</dbReference>
<keyword evidence="10" id="KW-1185">Reference proteome</keyword>
<dbReference type="PROSITE" id="PS50850">
    <property type="entry name" value="MFS"/>
    <property type="match status" value="1"/>
</dbReference>
<evidence type="ECO:0000259" key="8">
    <source>
        <dbReference type="PROSITE" id="PS50850"/>
    </source>
</evidence>
<dbReference type="Pfam" id="PF07690">
    <property type="entry name" value="MFS_1"/>
    <property type="match status" value="1"/>
</dbReference>
<dbReference type="EMBL" id="CP059491">
    <property type="protein sequence ID" value="QMT00347.1"/>
    <property type="molecule type" value="Genomic_DNA"/>
</dbReference>